<dbReference type="EMBL" id="BARV01020145">
    <property type="protein sequence ID" value="GAI24063.1"/>
    <property type="molecule type" value="Genomic_DNA"/>
</dbReference>
<organism evidence="2">
    <name type="scientific">marine sediment metagenome</name>
    <dbReference type="NCBI Taxonomy" id="412755"/>
    <lineage>
        <taxon>unclassified sequences</taxon>
        <taxon>metagenomes</taxon>
        <taxon>ecological metagenomes</taxon>
    </lineage>
</organism>
<gene>
    <name evidence="2" type="ORF">S06H3_33700</name>
</gene>
<dbReference type="PANTHER" id="PTHR40396">
    <property type="entry name" value="ATPASE-LIKE PROTEIN"/>
    <property type="match status" value="1"/>
</dbReference>
<dbReference type="Gene3D" id="3.40.50.300">
    <property type="entry name" value="P-loop containing nucleotide triphosphate hydrolases"/>
    <property type="match status" value="1"/>
</dbReference>
<dbReference type="Pfam" id="PF13304">
    <property type="entry name" value="AAA_21"/>
    <property type="match status" value="1"/>
</dbReference>
<dbReference type="InterPro" id="IPR003959">
    <property type="entry name" value="ATPase_AAA_core"/>
</dbReference>
<protein>
    <recommendedName>
        <fullName evidence="1">ATPase AAA-type core domain-containing protein</fullName>
    </recommendedName>
</protein>
<dbReference type="GO" id="GO:0016887">
    <property type="term" value="F:ATP hydrolysis activity"/>
    <property type="evidence" value="ECO:0007669"/>
    <property type="project" value="InterPro"/>
</dbReference>
<feature type="non-terminal residue" evidence="2">
    <location>
        <position position="275"/>
    </location>
</feature>
<name>X1LYC0_9ZZZZ</name>
<evidence type="ECO:0000313" key="2">
    <source>
        <dbReference type="EMBL" id="GAI24063.1"/>
    </source>
</evidence>
<accession>X1LYC0</accession>
<dbReference type="PANTHER" id="PTHR40396:SF1">
    <property type="entry name" value="ATPASE AAA-TYPE CORE DOMAIN-CONTAINING PROTEIN"/>
    <property type="match status" value="1"/>
</dbReference>
<dbReference type="GO" id="GO:0005524">
    <property type="term" value="F:ATP binding"/>
    <property type="evidence" value="ECO:0007669"/>
    <property type="project" value="InterPro"/>
</dbReference>
<dbReference type="InterPro" id="IPR027417">
    <property type="entry name" value="P-loop_NTPase"/>
</dbReference>
<reference evidence="2" key="1">
    <citation type="journal article" date="2014" name="Front. Microbiol.">
        <title>High frequency of phylogenetically diverse reductive dehalogenase-homologous genes in deep subseafloor sedimentary metagenomes.</title>
        <authorList>
            <person name="Kawai M."/>
            <person name="Futagami T."/>
            <person name="Toyoda A."/>
            <person name="Takaki Y."/>
            <person name="Nishi S."/>
            <person name="Hori S."/>
            <person name="Arai W."/>
            <person name="Tsubouchi T."/>
            <person name="Morono Y."/>
            <person name="Uchiyama I."/>
            <person name="Ito T."/>
            <person name="Fujiyama A."/>
            <person name="Inagaki F."/>
            <person name="Takami H."/>
        </authorList>
    </citation>
    <scope>NUCLEOTIDE SEQUENCE</scope>
    <source>
        <strain evidence="2">Expedition CK06-06</strain>
    </source>
</reference>
<dbReference type="SUPFAM" id="SSF52540">
    <property type="entry name" value="P-loop containing nucleoside triphosphate hydrolases"/>
    <property type="match status" value="1"/>
</dbReference>
<feature type="non-terminal residue" evidence="2">
    <location>
        <position position="1"/>
    </location>
</feature>
<comment type="caution">
    <text evidence="2">The sequence shown here is derived from an EMBL/GenBank/DDBJ whole genome shotgun (WGS) entry which is preliminary data.</text>
</comment>
<feature type="domain" description="ATPase AAA-type core" evidence="1">
    <location>
        <begin position="3"/>
        <end position="247"/>
    </location>
</feature>
<evidence type="ECO:0000259" key="1">
    <source>
        <dbReference type="Pfam" id="PF13304"/>
    </source>
</evidence>
<sequence length="275" mass="30035">GEVKQPITIGIEGQLLSGNRFGYTIGIGLMEDNWVITQETFTASPEGTVELRRSPNEWAYKTGSGSIQPHELALIRIRGECPVAKELIESITTWSFYNLSPELMSHGNDTAAVRRLYDDGSNLSAVIHTLVSEGNPSLSIIEEHLKAFSPEIEKILAPVNESGRTQVAVRERGLSQLVPAPAMSYGTLYCLGLAVALFGSTAPDLLTFEEPDAHAHTHLLELIAESLLTAADRMQVIATTHRPVLLDFIPPKFVTVVEKVGVATTCIRVKNKKSY</sequence>
<dbReference type="AlphaFoldDB" id="X1LYC0"/>
<proteinExistence type="predicted"/>